<dbReference type="EMBL" id="JBAMIC010000008">
    <property type="protein sequence ID" value="KAK7103823.1"/>
    <property type="molecule type" value="Genomic_DNA"/>
</dbReference>
<dbReference type="InterPro" id="IPR001304">
    <property type="entry name" value="C-type_lectin-like"/>
</dbReference>
<accession>A0AAN9BD54</accession>
<keyword evidence="4" id="KW-1185">Reference proteome</keyword>
<evidence type="ECO:0000259" key="2">
    <source>
        <dbReference type="PROSITE" id="PS50041"/>
    </source>
</evidence>
<dbReference type="SMART" id="SM00034">
    <property type="entry name" value="CLECT"/>
    <property type="match status" value="1"/>
</dbReference>
<dbReference type="SUPFAM" id="SSF56436">
    <property type="entry name" value="C-type lectin-like"/>
    <property type="match status" value="1"/>
</dbReference>
<dbReference type="AlphaFoldDB" id="A0AAN9BD54"/>
<reference evidence="3 4" key="1">
    <citation type="submission" date="2024-02" db="EMBL/GenBank/DDBJ databases">
        <title>Chromosome-scale genome assembly of the rough periwinkle Littorina saxatilis.</title>
        <authorList>
            <person name="De Jode A."/>
            <person name="Faria R."/>
            <person name="Formenti G."/>
            <person name="Sims Y."/>
            <person name="Smith T.P."/>
            <person name="Tracey A."/>
            <person name="Wood J.M.D."/>
            <person name="Zagrodzka Z.B."/>
            <person name="Johannesson K."/>
            <person name="Butlin R.K."/>
            <person name="Leder E.H."/>
        </authorList>
    </citation>
    <scope>NUCLEOTIDE SEQUENCE [LARGE SCALE GENOMIC DNA]</scope>
    <source>
        <strain evidence="3">Snail1</strain>
        <tissue evidence="3">Muscle</tissue>
    </source>
</reference>
<feature type="domain" description="C-type lectin" evidence="2">
    <location>
        <begin position="122"/>
        <end position="241"/>
    </location>
</feature>
<proteinExistence type="predicted"/>
<dbReference type="PROSITE" id="PS50041">
    <property type="entry name" value="C_TYPE_LECTIN_2"/>
    <property type="match status" value="1"/>
</dbReference>
<dbReference type="Gene3D" id="3.10.100.10">
    <property type="entry name" value="Mannose-Binding Protein A, subunit A"/>
    <property type="match status" value="1"/>
</dbReference>
<comment type="caution">
    <text evidence="3">The sequence shown here is derived from an EMBL/GenBank/DDBJ whole genome shotgun (WGS) entry which is preliminary data.</text>
</comment>
<dbReference type="InterPro" id="IPR003609">
    <property type="entry name" value="Pan_app"/>
</dbReference>
<sequence length="253" mass="28021">MAYQAGFLLIVNLVLMTKSSTSEIAMLSSFIDVDTVFDDVIANDNVLFDVNARSKLECSNQCVSKQECASFTYHQSAEMRSCRGYTQMMTTNSLTTPALGARSFSLKGPRCPVSSGFVQDAMTGLCYKAYHDRYNYTAARAICQETDSDFIMLDTEDKVQVLIRGGQVLPGGGYWMGLRRPSYLGPTTRNSTASEYAWTRTGQFVGSVNYFMSPATFNQDCATCAMIPDPNGFIWMVYPCEGSSVNRILCEKL</sequence>
<organism evidence="3 4">
    <name type="scientific">Littorina saxatilis</name>
    <dbReference type="NCBI Taxonomy" id="31220"/>
    <lineage>
        <taxon>Eukaryota</taxon>
        <taxon>Metazoa</taxon>
        <taxon>Spiralia</taxon>
        <taxon>Lophotrochozoa</taxon>
        <taxon>Mollusca</taxon>
        <taxon>Gastropoda</taxon>
        <taxon>Caenogastropoda</taxon>
        <taxon>Littorinimorpha</taxon>
        <taxon>Littorinoidea</taxon>
        <taxon>Littorinidae</taxon>
        <taxon>Littorina</taxon>
    </lineage>
</organism>
<evidence type="ECO:0000256" key="1">
    <source>
        <dbReference type="SAM" id="SignalP"/>
    </source>
</evidence>
<dbReference type="Pfam" id="PF00024">
    <property type="entry name" value="PAN_1"/>
    <property type="match status" value="1"/>
</dbReference>
<evidence type="ECO:0000313" key="3">
    <source>
        <dbReference type="EMBL" id="KAK7103823.1"/>
    </source>
</evidence>
<dbReference type="InterPro" id="IPR016187">
    <property type="entry name" value="CTDL_fold"/>
</dbReference>
<gene>
    <name evidence="3" type="ORF">V1264_018646</name>
</gene>
<feature type="signal peptide" evidence="1">
    <location>
        <begin position="1"/>
        <end position="21"/>
    </location>
</feature>
<dbReference type="InterPro" id="IPR016186">
    <property type="entry name" value="C-type_lectin-like/link_sf"/>
</dbReference>
<dbReference type="CDD" id="cd00037">
    <property type="entry name" value="CLECT"/>
    <property type="match status" value="1"/>
</dbReference>
<keyword evidence="1" id="KW-0732">Signal</keyword>
<dbReference type="Proteomes" id="UP001374579">
    <property type="component" value="Unassembled WGS sequence"/>
</dbReference>
<name>A0AAN9BD54_9CAEN</name>
<feature type="chain" id="PRO_5042916679" description="C-type lectin domain-containing protein" evidence="1">
    <location>
        <begin position="22"/>
        <end position="253"/>
    </location>
</feature>
<protein>
    <recommendedName>
        <fullName evidence="2">C-type lectin domain-containing protein</fullName>
    </recommendedName>
</protein>
<evidence type="ECO:0000313" key="4">
    <source>
        <dbReference type="Proteomes" id="UP001374579"/>
    </source>
</evidence>